<dbReference type="WBParaSite" id="ES5_v2.g21473.t1">
    <property type="protein sequence ID" value="ES5_v2.g21473.t1"/>
    <property type="gene ID" value="ES5_v2.g21473"/>
</dbReference>
<name>A0AC34FWT3_9BILA</name>
<reference evidence="2" key="1">
    <citation type="submission" date="2022-11" db="UniProtKB">
        <authorList>
            <consortium name="WormBaseParasite"/>
        </authorList>
    </citation>
    <scope>IDENTIFICATION</scope>
</reference>
<evidence type="ECO:0000313" key="2">
    <source>
        <dbReference type="WBParaSite" id="ES5_v2.g21473.t1"/>
    </source>
</evidence>
<sequence length="584" mass="67620">MNFDVATPKFRNVQLVDRLASESNVLGTLHVTTSHIIFKAEEDVKEIWVANGLIGTVERGTATNAGYQLCIKCKHFQVITLLVPKEKDCQELHETLISCSRLLNINDCFAFSRRLNNLQKNDNIENRNRLNWEAEFVRQGMSGNWKISHFNENYAHCDTYPEYLWMPAKASTEMLIGSCKFRSRARLPTLTYYSKHNGAILCRCSQPLTGFSSARCVEDESLMNLIWETSGSKGPLYLVDTRPRVNAMVNKVQGKGFEDVRNYTNMQFHFFDIENIHVMRGSQSKLLEACAKHSSISEYFKAVEHSGWLKHLRCLLECGKFIAEAVKDGISCVVHCSDGWDRTSQTLSIAQLILDPYYRTIKGFETLIEKDWLGFGFKFDDRCGHVTPINDDLSKEVSPIFTQFLEVVYQLTRQKPLDFEFNERFLIEINEHAYSCIYGTFIGNCDKDRKDLRLSARTESLWKHLDKYIDDYKNPFYTSKKDFLEDVNVKANAFTVWTGLYNRFDTGIQPRELVQDITAKNLEQIEVLENAIKMLEKGEKMKYPVNPVWQPLYKAEQCSAKICRREYSSVFEKRDHCYSCGKIY</sequence>
<proteinExistence type="predicted"/>
<organism evidence="1 2">
    <name type="scientific">Panagrolaimus sp. ES5</name>
    <dbReference type="NCBI Taxonomy" id="591445"/>
    <lineage>
        <taxon>Eukaryota</taxon>
        <taxon>Metazoa</taxon>
        <taxon>Ecdysozoa</taxon>
        <taxon>Nematoda</taxon>
        <taxon>Chromadorea</taxon>
        <taxon>Rhabditida</taxon>
        <taxon>Tylenchina</taxon>
        <taxon>Panagrolaimomorpha</taxon>
        <taxon>Panagrolaimoidea</taxon>
        <taxon>Panagrolaimidae</taxon>
        <taxon>Panagrolaimus</taxon>
    </lineage>
</organism>
<accession>A0AC34FWT3</accession>
<protein>
    <submittedName>
        <fullName evidence="2">Phosphatidylinositol-3-phosphatase</fullName>
    </submittedName>
</protein>
<dbReference type="Proteomes" id="UP000887579">
    <property type="component" value="Unplaced"/>
</dbReference>
<evidence type="ECO:0000313" key="1">
    <source>
        <dbReference type="Proteomes" id="UP000887579"/>
    </source>
</evidence>